<dbReference type="AlphaFoldDB" id="Q480P0"/>
<keyword evidence="2 11" id="KW-0547">Nucleotide-binding</keyword>
<comment type="function">
    <text evidence="11">A helicase/nuclease that prepares dsDNA breaks (DSB) for recombinational DNA repair. Binds to DSBs and unwinds DNA via a highly rapid and processive ATP-dependent bidirectional helicase activity. Unwinds dsDNA until it encounters a Chi (crossover hotspot instigator) sequence from the 3' direction. Cuts ssDNA a few nucleotides 3' to the Chi site. The properties and activities of the enzyme are changed at Chi. The Chi-altered holoenzyme produces a long 3'-ssDNA overhang and facilitates RecA-binding to the ssDNA for homologous DNA recombination and repair. Holoenzyme degrades any linearized DNA that is unable to undergo homologous recombination. In the holoenzyme this subunit has ssDNA-dependent ATPase and 5'-3' helicase activity. When added to pre-assembled RecBC greatly stimulates nuclease activity and augments holoenzyme processivity. Negatively regulates the RecA-loading ability of RecBCD.</text>
</comment>
<evidence type="ECO:0000256" key="9">
    <source>
        <dbReference type="ARBA" id="ARBA00023204"/>
    </source>
</evidence>
<dbReference type="KEGG" id="cps:CPS_2767"/>
<dbReference type="InterPro" id="IPR041851">
    <property type="entry name" value="RecD_N_sf"/>
</dbReference>
<name>Q480P0_COLP3</name>
<dbReference type="Gene3D" id="3.40.50.300">
    <property type="entry name" value="P-loop containing nucleotide triphosphate hydrolases"/>
    <property type="match status" value="3"/>
</dbReference>
<feature type="domain" description="UvrD-like helicase C-terminal" evidence="13">
    <location>
        <begin position="681"/>
        <end position="741"/>
    </location>
</feature>
<dbReference type="RefSeq" id="WP_011043573.1">
    <property type="nucleotide sequence ID" value="NC_003910.7"/>
</dbReference>
<dbReference type="InterPro" id="IPR006344">
    <property type="entry name" value="RecD"/>
</dbReference>
<evidence type="ECO:0000256" key="8">
    <source>
        <dbReference type="ARBA" id="ARBA00023125"/>
    </source>
</evidence>
<dbReference type="InterPro" id="IPR027417">
    <property type="entry name" value="P-loop_NTPase"/>
</dbReference>
<keyword evidence="3 11" id="KW-0227">DNA damage</keyword>
<dbReference type="GO" id="GO:0000724">
    <property type="term" value="P:double-strand break repair via homologous recombination"/>
    <property type="evidence" value="ECO:0007669"/>
    <property type="project" value="UniProtKB-UniRule"/>
</dbReference>
<dbReference type="HOGENOM" id="CLU_007524_1_2_6"/>
<dbReference type="GO" id="GO:0043139">
    <property type="term" value="F:5'-3' DNA helicase activity"/>
    <property type="evidence" value="ECO:0007669"/>
    <property type="project" value="UniProtKB-UniRule"/>
</dbReference>
<comment type="catalytic activity">
    <reaction evidence="11">
        <text>ATP + H2O = ADP + phosphate + H(+)</text>
        <dbReference type="Rhea" id="RHEA:13065"/>
        <dbReference type="ChEBI" id="CHEBI:15377"/>
        <dbReference type="ChEBI" id="CHEBI:15378"/>
        <dbReference type="ChEBI" id="CHEBI:30616"/>
        <dbReference type="ChEBI" id="CHEBI:43474"/>
        <dbReference type="ChEBI" id="CHEBI:456216"/>
        <dbReference type="EC" id="5.6.2.3"/>
    </reaction>
</comment>
<proteinExistence type="inferred from homology"/>
<dbReference type="HAMAP" id="MF_01487">
    <property type="entry name" value="RecD"/>
    <property type="match status" value="1"/>
</dbReference>
<dbReference type="PANTHER" id="PTHR43788:SF6">
    <property type="entry name" value="DNA HELICASE B"/>
    <property type="match status" value="1"/>
</dbReference>
<reference evidence="14" key="1">
    <citation type="journal article" date="2005" name="Proc. Natl. Acad. Sci. U.S.A.">
        <title>The psychrophilic lifestyle as revealed by the genome sequence of Colwellia psychrerythraea 34H through genomic and proteomic analyses.</title>
        <authorList>
            <person name="Methe B.A."/>
            <person name="Nelson K.E."/>
            <person name="Deming J.W."/>
            <person name="Momen B."/>
            <person name="Melamud E."/>
            <person name="Zhang X."/>
            <person name="Moult J."/>
            <person name="Madupu R."/>
            <person name="Nelson W.C."/>
            <person name="Dodson R.J."/>
            <person name="Brinkac L.M."/>
            <person name="Daugherty S.C."/>
            <person name="Durkin A.S."/>
            <person name="DeBoy R.T."/>
            <person name="Kolonay J.F."/>
            <person name="Sullivan S.A."/>
            <person name="Zhou L."/>
            <person name="Davidsen T.M."/>
            <person name="Wu M."/>
            <person name="Huston A.L."/>
            <person name="Lewis M."/>
            <person name="Weaver B."/>
            <person name="Weidman J.F."/>
            <person name="Khouri H."/>
            <person name="Utterback T.R."/>
            <person name="Feldblyum T.V."/>
            <person name="Fraser C.M."/>
        </authorList>
    </citation>
    <scope>NUCLEOTIDE SEQUENCE [LARGE SCALE GENOMIC DNA]</scope>
    <source>
        <strain evidence="14">34H</strain>
    </source>
</reference>
<evidence type="ECO:0000313" key="15">
    <source>
        <dbReference type="Proteomes" id="UP000000547"/>
    </source>
</evidence>
<keyword evidence="5 11" id="KW-0347">Helicase</keyword>
<dbReference type="SUPFAM" id="SSF52540">
    <property type="entry name" value="P-loop containing nucleoside triphosphate hydrolases"/>
    <property type="match status" value="1"/>
</dbReference>
<dbReference type="PANTHER" id="PTHR43788">
    <property type="entry name" value="DNA2/NAM7 HELICASE FAMILY MEMBER"/>
    <property type="match status" value="1"/>
</dbReference>
<dbReference type="GO" id="GO:0017116">
    <property type="term" value="F:single-stranded DNA helicase activity"/>
    <property type="evidence" value="ECO:0007669"/>
    <property type="project" value="TreeGrafter"/>
</dbReference>
<protein>
    <recommendedName>
        <fullName evidence="11">RecBCD enzyme subunit RecD</fullName>
        <ecNumber evidence="11">5.6.2.3</ecNumber>
    </recommendedName>
    <alternativeName>
        <fullName evidence="11">DNA 5'-3' helicase subunit RecD</fullName>
    </alternativeName>
    <alternativeName>
        <fullName evidence="11">Exonuclease V subunit RecD</fullName>
        <shortName evidence="11">ExoV subunit RecD</shortName>
    </alternativeName>
    <alternativeName>
        <fullName evidence="11">Helicase/nuclease RecBCD subunit RecD</fullName>
    </alternativeName>
</protein>
<evidence type="ECO:0000256" key="2">
    <source>
        <dbReference type="ARBA" id="ARBA00022741"/>
    </source>
</evidence>
<keyword evidence="4 11" id="KW-0378">Hydrolase</keyword>
<evidence type="ECO:0000256" key="10">
    <source>
        <dbReference type="ARBA" id="ARBA00023235"/>
    </source>
</evidence>
<accession>Q480P0</accession>
<comment type="subunit">
    <text evidence="11">Heterotrimer of RecB, RecC and RecD. All subunits contribute to DNA-binding.</text>
</comment>
<evidence type="ECO:0000256" key="3">
    <source>
        <dbReference type="ARBA" id="ARBA00022763"/>
    </source>
</evidence>
<gene>
    <name evidence="11 14" type="primary">recD</name>
    <name evidence="14" type="ordered locus">CPS_2767</name>
</gene>
<evidence type="ECO:0000256" key="5">
    <source>
        <dbReference type="ARBA" id="ARBA00022806"/>
    </source>
</evidence>
<evidence type="ECO:0000256" key="6">
    <source>
        <dbReference type="ARBA" id="ARBA00022839"/>
    </source>
</evidence>
<keyword evidence="6 11" id="KW-0269">Exonuclease</keyword>
<keyword evidence="7 11" id="KW-0067">ATP-binding</keyword>
<dbReference type="Pfam" id="PF13245">
    <property type="entry name" value="AAA_19"/>
    <property type="match status" value="1"/>
</dbReference>
<dbReference type="NCBIfam" id="TIGR01447">
    <property type="entry name" value="recD"/>
    <property type="match status" value="1"/>
</dbReference>
<feature type="binding site" evidence="11">
    <location>
        <begin position="242"/>
        <end position="249"/>
    </location>
    <ligand>
        <name>ATP</name>
        <dbReference type="ChEBI" id="CHEBI:30616"/>
    </ligand>
</feature>
<dbReference type="GO" id="GO:0009338">
    <property type="term" value="C:exodeoxyribonuclease V complex"/>
    <property type="evidence" value="ECO:0007669"/>
    <property type="project" value="InterPro"/>
</dbReference>
<sequence length="769" mass="85229">MVDNSMNKPVYSRFSQVKDTIQGVEAIDYFFAKEMLSPLTALTNNQSLTEDTAGSGSDTTANISCQHNLYHLFLALSASLRAGHSCLPLSEVADQHWGKGFTSTKKKNNVNKDNQQDSEGLTEEHTQELSHAGFVFAPLTQLQVMLSELNILASDQQLLVLQHDKLYLRRYFQFESDLGEAIHARLLQQCQYDNDSIGQCIGKLFPNDLAQVEAQDVESLEIDWQKVAVANAINKNFSVIAGGPGTGKTYTVTKLLAALVMLEQMGLAKTGKQQAEVAQQKQQGTAVLNIALVAPTGKAAQRLSESIVNAISGFKNLIDDKVLAEIPTQAQTLHRLLGVLPNSPNFRHHQDNRLPYDIVLIDEVSMVDLPLMTRVFRALKDTAKVILLGDADQLPSVAAGSVLADIAPRPHGGFSLENEQYLAQVCQLLPAQVSDYFSAHRLPSQSAEQSSFDYLTFLVKSRRFDGKGGIGLIANSVIKGDVKRSWRLLNDSLSQSTQEGFIQGDYLQAGYLQGDKSQKQQPSQLTLAQGDLTTWLAPLVKQYYQPIEHCSTVSDAFVLLSQFRVLCATRQGDYGVERLNEVIKSYLGKNNAPYQQHQQTLYHGQPIMINENDYRLGLYNGDIGIIWKVIDQAGKTHLMACFEDTTLESKSAESKVDESTETSQLTIRQILPSRLPQFESVYAMTIHKTQGSEFSHVAMVISATQSEQQTLQQGKQQGGSRLLSRELLYTGITRAKKQLTIAANQRVWQQGVTAQVKRHSGLYLDFDKV</sequence>
<dbReference type="STRING" id="167879.CPS_2767"/>
<keyword evidence="9 11" id="KW-0234">DNA repair</keyword>
<dbReference type="CDD" id="cd17933">
    <property type="entry name" value="DEXSc_RecD-like"/>
    <property type="match status" value="1"/>
</dbReference>
<evidence type="ECO:0000259" key="13">
    <source>
        <dbReference type="Pfam" id="PF13538"/>
    </source>
</evidence>
<dbReference type="Proteomes" id="UP000000547">
    <property type="component" value="Chromosome"/>
</dbReference>
<evidence type="ECO:0000313" key="14">
    <source>
        <dbReference type="EMBL" id="AAZ24072.1"/>
    </source>
</evidence>
<keyword evidence="8 11" id="KW-0238">DNA-binding</keyword>
<dbReference type="EC" id="5.6.2.3" evidence="11"/>
<evidence type="ECO:0000256" key="7">
    <source>
        <dbReference type="ARBA" id="ARBA00022840"/>
    </source>
</evidence>
<keyword evidence="1 11" id="KW-0540">Nuclease</keyword>
<dbReference type="CDD" id="cd18809">
    <property type="entry name" value="SF1_C_RecD"/>
    <property type="match status" value="1"/>
</dbReference>
<evidence type="ECO:0000256" key="1">
    <source>
        <dbReference type="ARBA" id="ARBA00022722"/>
    </source>
</evidence>
<evidence type="ECO:0000256" key="12">
    <source>
        <dbReference type="SAM" id="MobiDB-lite"/>
    </source>
</evidence>
<feature type="region of interest" description="Disordered" evidence="12">
    <location>
        <begin position="103"/>
        <end position="124"/>
    </location>
</feature>
<comment type="similarity">
    <text evidence="11">Belongs to the RecD family.</text>
</comment>
<organism evidence="14 15">
    <name type="scientific">Colwellia psychrerythraea (strain 34H / ATCC BAA-681)</name>
    <name type="common">Vibrio psychroerythus</name>
    <dbReference type="NCBI Taxonomy" id="167879"/>
    <lineage>
        <taxon>Bacteria</taxon>
        <taxon>Pseudomonadati</taxon>
        <taxon>Pseudomonadota</taxon>
        <taxon>Gammaproteobacteria</taxon>
        <taxon>Alteromonadales</taxon>
        <taxon>Colwelliaceae</taxon>
        <taxon>Colwellia</taxon>
    </lineage>
</organism>
<dbReference type="EMBL" id="CP000083">
    <property type="protein sequence ID" value="AAZ24072.1"/>
    <property type="molecule type" value="Genomic_DNA"/>
</dbReference>
<dbReference type="Pfam" id="PF13538">
    <property type="entry name" value="UvrD_C_2"/>
    <property type="match status" value="1"/>
</dbReference>
<dbReference type="GO" id="GO:0005524">
    <property type="term" value="F:ATP binding"/>
    <property type="evidence" value="ECO:0007669"/>
    <property type="project" value="UniProtKB-UniRule"/>
</dbReference>
<dbReference type="Gene3D" id="1.10.10.1020">
    <property type="entry name" value="RecBCD complex, subunit RecD, N-terminal domain"/>
    <property type="match status" value="1"/>
</dbReference>
<evidence type="ECO:0000256" key="11">
    <source>
        <dbReference type="HAMAP-Rule" id="MF_01487"/>
    </source>
</evidence>
<evidence type="ECO:0000256" key="4">
    <source>
        <dbReference type="ARBA" id="ARBA00022801"/>
    </source>
</evidence>
<dbReference type="GO" id="GO:0016887">
    <property type="term" value="F:ATP hydrolysis activity"/>
    <property type="evidence" value="ECO:0007669"/>
    <property type="project" value="RHEA"/>
</dbReference>
<dbReference type="GO" id="GO:0008854">
    <property type="term" value="F:exodeoxyribonuclease V activity"/>
    <property type="evidence" value="ECO:0007669"/>
    <property type="project" value="InterPro"/>
</dbReference>
<dbReference type="InterPro" id="IPR027785">
    <property type="entry name" value="UvrD-like_helicase_C"/>
</dbReference>
<dbReference type="GO" id="GO:0003677">
    <property type="term" value="F:DNA binding"/>
    <property type="evidence" value="ECO:0007669"/>
    <property type="project" value="UniProtKB-UniRule"/>
</dbReference>
<dbReference type="InterPro" id="IPR050534">
    <property type="entry name" value="Coronavir_polyprotein_1ab"/>
</dbReference>
<comment type="miscellaneous">
    <text evidence="11">In the RecBCD complex, RecB has a slow 3'-5' helicase, an exonuclease activity and loads RecA onto ssDNA, RecD has a fast 5'-3' helicase activity, while RecC stimulates the ATPase and processivity of the RecB helicase and contributes to recognition of the Chi site.</text>
</comment>
<keyword evidence="10 11" id="KW-0413">Isomerase</keyword>